<dbReference type="Proteomes" id="UP001375743">
    <property type="component" value="Unassembled WGS sequence"/>
</dbReference>
<dbReference type="Pfam" id="PF00353">
    <property type="entry name" value="HemolysinCabind"/>
    <property type="match status" value="2"/>
</dbReference>
<evidence type="ECO:0000259" key="5">
    <source>
        <dbReference type="Pfam" id="PF08548"/>
    </source>
</evidence>
<sequence>MALFLGTTGDDDIVGTFGADQIYGDYGNDLLWGDNGSDTIRGSFGNDLLNGGTGADCLRSDQGNDVLVGGEDGSRDILIGLYGRDWLDGGAGNDTLDGGVGADTLIGGDGADVFVYQSIKDSPATGGDFIQDFDPSQDQIDLSNVRTGTGQDFVFIGQTSFTGLGQVAVEYTADGLTHVNVNTSWAAGSEMVITLQGWVPLGESNFILHGGDQFAPVRDENFLSTEGDDWFFGEGGNDYAFGGAGNDELHGGPGEDMLRGGDGNDILVGEQGNDLYYGGLGRDSFVFDGNFGHDLVQDFHHEDKLVIAPDAFGNHRTFEGLTITQESDGALIDTGDGNQILLADFNAADLSQRDFIFT</sequence>
<evidence type="ECO:0000256" key="3">
    <source>
        <dbReference type="ARBA" id="ARBA00022525"/>
    </source>
</evidence>
<protein>
    <submittedName>
        <fullName evidence="6">Calcium-binding protein</fullName>
    </submittedName>
</protein>
<evidence type="ECO:0000313" key="6">
    <source>
        <dbReference type="EMBL" id="MEK0085758.1"/>
    </source>
</evidence>
<comment type="cofactor">
    <cofactor evidence="1">
        <name>Ca(2+)</name>
        <dbReference type="ChEBI" id="CHEBI:29108"/>
    </cofactor>
</comment>
<dbReference type="SUPFAM" id="SSF51120">
    <property type="entry name" value="beta-Roll"/>
    <property type="match status" value="2"/>
</dbReference>
<evidence type="ECO:0000256" key="2">
    <source>
        <dbReference type="ARBA" id="ARBA00004613"/>
    </source>
</evidence>
<dbReference type="Pfam" id="PF08548">
    <property type="entry name" value="Peptidase_M10_C"/>
    <property type="match status" value="1"/>
</dbReference>
<dbReference type="Gene3D" id="2.150.10.10">
    <property type="entry name" value="Serralysin-like metalloprotease, C-terminal"/>
    <property type="match status" value="3"/>
</dbReference>
<feature type="domain" description="Peptidase M10 serralysin C-terminal" evidence="5">
    <location>
        <begin position="98"/>
        <end position="207"/>
    </location>
</feature>
<evidence type="ECO:0000256" key="1">
    <source>
        <dbReference type="ARBA" id="ARBA00001913"/>
    </source>
</evidence>
<dbReference type="PROSITE" id="PS00330">
    <property type="entry name" value="HEMOLYSIN_CALCIUM"/>
    <property type="match status" value="3"/>
</dbReference>
<dbReference type="RefSeq" id="WP_418161608.1">
    <property type="nucleotide sequence ID" value="NZ_JBBLZC010000034.1"/>
</dbReference>
<dbReference type="InterPro" id="IPR013858">
    <property type="entry name" value="Peptidase_M10B_C"/>
</dbReference>
<evidence type="ECO:0000313" key="7">
    <source>
        <dbReference type="Proteomes" id="UP001375743"/>
    </source>
</evidence>
<organism evidence="6 7">
    <name type="scientific">Benzoatithermus flavus</name>
    <dbReference type="NCBI Taxonomy" id="3108223"/>
    <lineage>
        <taxon>Bacteria</taxon>
        <taxon>Pseudomonadati</taxon>
        <taxon>Pseudomonadota</taxon>
        <taxon>Alphaproteobacteria</taxon>
        <taxon>Geminicoccales</taxon>
        <taxon>Geminicoccaceae</taxon>
        <taxon>Benzoatithermus</taxon>
    </lineage>
</organism>
<dbReference type="InterPro" id="IPR018511">
    <property type="entry name" value="Hemolysin-typ_Ca-bd_CS"/>
</dbReference>
<evidence type="ECO:0000256" key="4">
    <source>
        <dbReference type="ARBA" id="ARBA00022737"/>
    </source>
</evidence>
<name>A0ABU8XZ83_9PROT</name>
<dbReference type="InterPro" id="IPR011049">
    <property type="entry name" value="Serralysin-like_metalloprot_C"/>
</dbReference>
<keyword evidence="3" id="KW-0964">Secreted</keyword>
<dbReference type="PRINTS" id="PR00313">
    <property type="entry name" value="CABNDNGRPT"/>
</dbReference>
<accession>A0ABU8XZ83</accession>
<comment type="subcellular location">
    <subcellularLocation>
        <location evidence="2">Secreted</location>
    </subcellularLocation>
</comment>
<proteinExistence type="predicted"/>
<dbReference type="EMBL" id="JBBLZC010000034">
    <property type="protein sequence ID" value="MEK0085758.1"/>
    <property type="molecule type" value="Genomic_DNA"/>
</dbReference>
<dbReference type="PANTHER" id="PTHR38340">
    <property type="entry name" value="S-LAYER PROTEIN"/>
    <property type="match status" value="1"/>
</dbReference>
<dbReference type="InterPro" id="IPR050557">
    <property type="entry name" value="RTX_toxin/Mannuronan_C5-epim"/>
</dbReference>
<gene>
    <name evidence="6" type="ORF">U1T56_21605</name>
</gene>
<dbReference type="InterPro" id="IPR001343">
    <property type="entry name" value="Hemolysn_Ca-bd"/>
</dbReference>
<keyword evidence="7" id="KW-1185">Reference proteome</keyword>
<comment type="caution">
    <text evidence="6">The sequence shown here is derived from an EMBL/GenBank/DDBJ whole genome shotgun (WGS) entry which is preliminary data.</text>
</comment>
<keyword evidence="4" id="KW-0677">Repeat</keyword>
<dbReference type="PANTHER" id="PTHR38340:SF1">
    <property type="entry name" value="S-LAYER PROTEIN"/>
    <property type="match status" value="1"/>
</dbReference>
<reference evidence="6 7" key="1">
    <citation type="submission" date="2024-01" db="EMBL/GenBank/DDBJ databases">
        <title>Multi-omics insights into the function and evolution of sodium benzoate biodegradation pathways in Benzoatithermus flavus gen. nov., sp. nov. from hot spring.</title>
        <authorList>
            <person name="Hu C.-J."/>
            <person name="Li W.-J."/>
        </authorList>
    </citation>
    <scope>NUCLEOTIDE SEQUENCE [LARGE SCALE GENOMIC DNA]</scope>
    <source>
        <strain evidence="6 7">SYSU G07066</strain>
    </source>
</reference>